<dbReference type="InterPro" id="IPR000887">
    <property type="entry name" value="Aldlse_KDPG_KHG"/>
</dbReference>
<evidence type="ECO:0000256" key="4">
    <source>
        <dbReference type="ARBA" id="ARBA00023239"/>
    </source>
</evidence>
<dbReference type="EMBL" id="JBIRGQ010000002">
    <property type="protein sequence ID" value="MFH8545467.1"/>
    <property type="molecule type" value="Genomic_DNA"/>
</dbReference>
<sequence length="223" mass="21957">MSDLTTAFSTALRTRRLVAIVRGTDPEASFRTVMTLVESGVPLVEVSLSGADALGVLRRARAELGDGAWLGAGTVLTADDARRAADAGANLIVTPGLGAGVAEAVRRELPVAAGVLTPTDVIAASTSGATALKIFPASAMGGPAYLKALRAPFPDVPFVPVGGVDAAAAEEYLALGAVAVGVGSPLVGDAADGGDLDALRKRAAQFTAVAGAARAAGAAGAAR</sequence>
<keyword evidence="5" id="KW-0119">Carbohydrate metabolism</keyword>
<dbReference type="Pfam" id="PF01081">
    <property type="entry name" value="Aldolase"/>
    <property type="match status" value="1"/>
</dbReference>
<protein>
    <submittedName>
        <fullName evidence="6">Bifunctional 4-hydroxy-2-oxoglutarate aldolase/2-dehydro-3-deoxy-phosphogluconate aldolase</fullName>
    </submittedName>
</protein>
<comment type="caution">
    <text evidence="6">The sequence shown here is derived from an EMBL/GenBank/DDBJ whole genome shotgun (WGS) entry which is preliminary data.</text>
</comment>
<comment type="pathway">
    <text evidence="1">Carbohydrate acid metabolism.</text>
</comment>
<reference evidence="6 7" key="1">
    <citation type="submission" date="2024-10" db="EMBL/GenBank/DDBJ databases">
        <title>The Natural Products Discovery Center: Release of the First 8490 Sequenced Strains for Exploring Actinobacteria Biosynthetic Diversity.</title>
        <authorList>
            <person name="Kalkreuter E."/>
            <person name="Kautsar S.A."/>
            <person name="Yang D."/>
            <person name="Bader C.D."/>
            <person name="Teijaro C.N."/>
            <person name="Fluegel L."/>
            <person name="Davis C.M."/>
            <person name="Simpson J.R."/>
            <person name="Lauterbach L."/>
            <person name="Steele A.D."/>
            <person name="Gui C."/>
            <person name="Meng S."/>
            <person name="Li G."/>
            <person name="Viehrig K."/>
            <person name="Ye F."/>
            <person name="Su P."/>
            <person name="Kiefer A.F."/>
            <person name="Nichols A."/>
            <person name="Cepeda A.J."/>
            <person name="Yan W."/>
            <person name="Fan B."/>
            <person name="Jiang Y."/>
            <person name="Adhikari A."/>
            <person name="Zheng C.-J."/>
            <person name="Schuster L."/>
            <person name="Cowan T.M."/>
            <person name="Smanski M.J."/>
            <person name="Chevrette M.G."/>
            <person name="De Carvalho L.P.S."/>
            <person name="Shen B."/>
        </authorList>
    </citation>
    <scope>NUCLEOTIDE SEQUENCE [LARGE SCALE GENOMIC DNA]</scope>
    <source>
        <strain evidence="6 7">NPDC017990</strain>
    </source>
</reference>
<dbReference type="CDD" id="cd00452">
    <property type="entry name" value="KDPG_aldolase"/>
    <property type="match status" value="1"/>
</dbReference>
<comment type="subunit">
    <text evidence="3">Homotrimer.</text>
</comment>
<dbReference type="SUPFAM" id="SSF51569">
    <property type="entry name" value="Aldolase"/>
    <property type="match status" value="1"/>
</dbReference>
<evidence type="ECO:0000256" key="1">
    <source>
        <dbReference type="ARBA" id="ARBA00004761"/>
    </source>
</evidence>
<dbReference type="Proteomes" id="UP001610818">
    <property type="component" value="Unassembled WGS sequence"/>
</dbReference>
<name>A0ABW7QKI9_9ACTN</name>
<dbReference type="RefSeq" id="WP_397710512.1">
    <property type="nucleotide sequence ID" value="NZ_JBIRGN010000002.1"/>
</dbReference>
<keyword evidence="4" id="KW-0456">Lyase</keyword>
<evidence type="ECO:0000313" key="6">
    <source>
        <dbReference type="EMBL" id="MFH8545467.1"/>
    </source>
</evidence>
<evidence type="ECO:0000256" key="2">
    <source>
        <dbReference type="ARBA" id="ARBA00006906"/>
    </source>
</evidence>
<evidence type="ECO:0000256" key="5">
    <source>
        <dbReference type="ARBA" id="ARBA00023277"/>
    </source>
</evidence>
<dbReference type="InterPro" id="IPR013785">
    <property type="entry name" value="Aldolase_TIM"/>
</dbReference>
<dbReference type="NCBIfam" id="TIGR01182">
    <property type="entry name" value="eda"/>
    <property type="match status" value="1"/>
</dbReference>
<dbReference type="PANTHER" id="PTHR30246:SF1">
    <property type="entry name" value="2-DEHYDRO-3-DEOXY-6-PHOSPHOGALACTONATE ALDOLASE-RELATED"/>
    <property type="match status" value="1"/>
</dbReference>
<dbReference type="Gene3D" id="3.20.20.70">
    <property type="entry name" value="Aldolase class I"/>
    <property type="match status" value="1"/>
</dbReference>
<keyword evidence="7" id="KW-1185">Reference proteome</keyword>
<comment type="similarity">
    <text evidence="2">Belongs to the KHG/KDPG aldolase family.</text>
</comment>
<dbReference type="PANTHER" id="PTHR30246">
    <property type="entry name" value="2-KETO-3-DEOXY-6-PHOSPHOGLUCONATE ALDOLASE"/>
    <property type="match status" value="1"/>
</dbReference>
<gene>
    <name evidence="6" type="ORF">ACH4F9_10770</name>
</gene>
<proteinExistence type="inferred from homology"/>
<organism evidence="6 7">
    <name type="scientific">Streptomyces longisporoflavus</name>
    <dbReference type="NCBI Taxonomy" id="28044"/>
    <lineage>
        <taxon>Bacteria</taxon>
        <taxon>Bacillati</taxon>
        <taxon>Actinomycetota</taxon>
        <taxon>Actinomycetes</taxon>
        <taxon>Kitasatosporales</taxon>
        <taxon>Streptomycetaceae</taxon>
        <taxon>Streptomyces</taxon>
    </lineage>
</organism>
<evidence type="ECO:0000313" key="7">
    <source>
        <dbReference type="Proteomes" id="UP001610818"/>
    </source>
</evidence>
<evidence type="ECO:0000256" key="3">
    <source>
        <dbReference type="ARBA" id="ARBA00011233"/>
    </source>
</evidence>
<accession>A0ABW7QKI9</accession>